<reference evidence="3" key="1">
    <citation type="submission" date="2020-07" db="EMBL/GenBank/DDBJ databases">
        <title>Genome sequence and genetic diversity analysis of an under-domesticated orphan crop, white fonio (Digitaria exilis).</title>
        <authorList>
            <person name="Bennetzen J.L."/>
            <person name="Chen S."/>
            <person name="Ma X."/>
            <person name="Wang X."/>
            <person name="Yssel A.E.J."/>
            <person name="Chaluvadi S.R."/>
            <person name="Johnson M."/>
            <person name="Gangashetty P."/>
            <person name="Hamidou F."/>
            <person name="Sanogo M.D."/>
            <person name="Zwaenepoel A."/>
            <person name="Wallace J."/>
            <person name="Van De Peer Y."/>
            <person name="Van Deynze A."/>
        </authorList>
    </citation>
    <scope>NUCLEOTIDE SEQUENCE</scope>
    <source>
        <tissue evidence="3">Leaves</tissue>
    </source>
</reference>
<protein>
    <recommendedName>
        <fullName evidence="2">Protein kinase domain-containing protein</fullName>
    </recommendedName>
</protein>
<dbReference type="Pfam" id="PF00069">
    <property type="entry name" value="Pkinase"/>
    <property type="match status" value="2"/>
</dbReference>
<dbReference type="SUPFAM" id="SSF56112">
    <property type="entry name" value="Protein kinase-like (PK-like)"/>
    <property type="match status" value="1"/>
</dbReference>
<evidence type="ECO:0000313" key="4">
    <source>
        <dbReference type="Proteomes" id="UP000636709"/>
    </source>
</evidence>
<dbReference type="Gene3D" id="3.30.200.20">
    <property type="entry name" value="Phosphorylase Kinase, domain 1"/>
    <property type="match status" value="1"/>
</dbReference>
<dbReference type="InterPro" id="IPR001680">
    <property type="entry name" value="WD40_rpt"/>
</dbReference>
<dbReference type="PROSITE" id="PS00107">
    <property type="entry name" value="PROTEIN_KINASE_ATP"/>
    <property type="match status" value="1"/>
</dbReference>
<dbReference type="Gene3D" id="1.10.510.10">
    <property type="entry name" value="Transferase(Phosphotransferase) domain 1"/>
    <property type="match status" value="1"/>
</dbReference>
<evidence type="ECO:0000256" key="1">
    <source>
        <dbReference type="PROSITE-ProRule" id="PRU10141"/>
    </source>
</evidence>
<dbReference type="InterPro" id="IPR000719">
    <property type="entry name" value="Prot_kinase_dom"/>
</dbReference>
<keyword evidence="4" id="KW-1185">Reference proteome</keyword>
<proteinExistence type="predicted"/>
<sequence>MELERMLTDERTEPKQLQLTLLKSITNNFSVDLEIGTGGFAVVYKGLLQNGTVAVKKLTQTLEVHETKFHQELDSLMRVKHKNIVRFLGYCADTQGKVWKLGSKNVMAEERQRFLCFEFLPQGSLDKYISDLKPANILLDHNMVPKIADFGLSRCFDEKQTQAKTSNVFGSQGYMAPEFYGGLITYKSDIYSLGVIIIEILTGQKGYPEIENVIRSWSTRFKTSLGDTRLEPVRVCANIGIECIDSSPAKRPDTQRIIERLAEMEHTYDVIKHDLFISSTKKVSKFSNMLDVYPSELRFPFHSNEFIECPLTLVNRTSHFVGFWITPTDDQDTPSHLRFPKIMWERQHGINSGALRPPCFYILEPDSTFTMFAAVKLGRVRPWPPRKDTCMFEVFMILWSSEEAIEDLQSYVIGAKLNMDEEIFKEINDRGAEEQVMTLWAASDETITSVKAIAAKQCLAIGDGNGWVHVYPYTTNGDIGWFGDMINRFEAHSGGSIQALAVHPSEPFLLTKSSLGGPIKLWDWSKGWKCSQIFDNQSGKVNGLLWNPSETKTFATVSSDEVEVSWPLHFLNIDWVDWDMEYSFSGLSNHKIEHARRW</sequence>
<dbReference type="PANTHER" id="PTHR45707">
    <property type="entry name" value="C2 CALCIUM/LIPID-BINDING PLANT PHOSPHORIBOSYLTRANSFERASE FAMILY PROTEIN"/>
    <property type="match status" value="1"/>
</dbReference>
<feature type="domain" description="Protein kinase" evidence="2">
    <location>
        <begin position="29"/>
        <end position="276"/>
    </location>
</feature>
<dbReference type="InterPro" id="IPR015943">
    <property type="entry name" value="WD40/YVTN_repeat-like_dom_sf"/>
</dbReference>
<dbReference type="InterPro" id="IPR017441">
    <property type="entry name" value="Protein_kinase_ATP_BS"/>
</dbReference>
<dbReference type="EMBL" id="JACEFO010002109">
    <property type="protein sequence ID" value="KAF8681692.1"/>
    <property type="molecule type" value="Genomic_DNA"/>
</dbReference>
<dbReference type="PROSITE" id="PS50011">
    <property type="entry name" value="PROTEIN_KINASE_DOM"/>
    <property type="match status" value="1"/>
</dbReference>
<keyword evidence="1" id="KW-0067">ATP-binding</keyword>
<dbReference type="FunFam" id="3.30.200.20:FF:000465">
    <property type="entry name" value="Cysteine-rich receptor-like protein kinase 6"/>
    <property type="match status" value="1"/>
</dbReference>
<dbReference type="InterPro" id="IPR011009">
    <property type="entry name" value="Kinase-like_dom_sf"/>
</dbReference>
<organism evidence="3 4">
    <name type="scientific">Digitaria exilis</name>
    <dbReference type="NCBI Taxonomy" id="1010633"/>
    <lineage>
        <taxon>Eukaryota</taxon>
        <taxon>Viridiplantae</taxon>
        <taxon>Streptophyta</taxon>
        <taxon>Embryophyta</taxon>
        <taxon>Tracheophyta</taxon>
        <taxon>Spermatophyta</taxon>
        <taxon>Magnoliopsida</taxon>
        <taxon>Liliopsida</taxon>
        <taxon>Poales</taxon>
        <taxon>Poaceae</taxon>
        <taxon>PACMAD clade</taxon>
        <taxon>Panicoideae</taxon>
        <taxon>Panicodae</taxon>
        <taxon>Paniceae</taxon>
        <taxon>Anthephorinae</taxon>
        <taxon>Digitaria</taxon>
    </lineage>
</organism>
<dbReference type="OrthoDB" id="1668230at2759"/>
<dbReference type="SUPFAM" id="SSF50978">
    <property type="entry name" value="WD40 repeat-like"/>
    <property type="match status" value="1"/>
</dbReference>
<name>A0A835BB26_9POAL</name>
<evidence type="ECO:0000259" key="2">
    <source>
        <dbReference type="PROSITE" id="PS50011"/>
    </source>
</evidence>
<accession>A0A835BB26</accession>
<evidence type="ECO:0000313" key="3">
    <source>
        <dbReference type="EMBL" id="KAF8681692.1"/>
    </source>
</evidence>
<dbReference type="SMART" id="SM00220">
    <property type="entry name" value="S_TKc"/>
    <property type="match status" value="1"/>
</dbReference>
<feature type="binding site" evidence="1">
    <location>
        <position position="57"/>
    </location>
    <ligand>
        <name>ATP</name>
        <dbReference type="ChEBI" id="CHEBI:30616"/>
    </ligand>
</feature>
<gene>
    <name evidence="3" type="ORF">HU200_045123</name>
</gene>
<dbReference type="AlphaFoldDB" id="A0A835BB26"/>
<dbReference type="SMART" id="SM00320">
    <property type="entry name" value="WD40"/>
    <property type="match status" value="3"/>
</dbReference>
<dbReference type="Gene3D" id="2.130.10.10">
    <property type="entry name" value="YVTN repeat-like/Quinoprotein amine dehydrogenase"/>
    <property type="match status" value="1"/>
</dbReference>
<dbReference type="PANTHER" id="PTHR45707:SF70">
    <property type="entry name" value="PROTEIN KINASE DOMAIN-CONTAINING PROTEIN"/>
    <property type="match status" value="1"/>
</dbReference>
<comment type="caution">
    <text evidence="3">The sequence shown here is derived from an EMBL/GenBank/DDBJ whole genome shotgun (WGS) entry which is preliminary data.</text>
</comment>
<dbReference type="GO" id="GO:0005524">
    <property type="term" value="F:ATP binding"/>
    <property type="evidence" value="ECO:0007669"/>
    <property type="project" value="UniProtKB-UniRule"/>
</dbReference>
<dbReference type="InterPro" id="IPR036322">
    <property type="entry name" value="WD40_repeat_dom_sf"/>
</dbReference>
<keyword evidence="1" id="KW-0547">Nucleotide-binding</keyword>
<dbReference type="Proteomes" id="UP000636709">
    <property type="component" value="Unassembled WGS sequence"/>
</dbReference>
<dbReference type="GO" id="GO:0004672">
    <property type="term" value="F:protein kinase activity"/>
    <property type="evidence" value="ECO:0007669"/>
    <property type="project" value="InterPro"/>
</dbReference>